<reference evidence="2 3" key="1">
    <citation type="submission" date="2023-09" db="EMBL/GenBank/DDBJ databases">
        <title>Complete-Gapless Cercospora beticola genome.</title>
        <authorList>
            <person name="Wyatt N.A."/>
            <person name="Spanner R.E."/>
            <person name="Bolton M.D."/>
        </authorList>
    </citation>
    <scope>NUCLEOTIDE SEQUENCE [LARGE SCALE GENOMIC DNA]</scope>
    <source>
        <strain evidence="2">Cb09-40</strain>
    </source>
</reference>
<sequence>MHVYLNAPLSFASNNTPLPPGFSVSTDKLQHSQTRLSAHMAESDDGFQLALSELIEGAAADARRHSARADSGSPMRKARPQDMEGEPPIKRAKLSRTSSPATDVHHWSAWSSSSSTGTTATPLGGTSPSKRHKQFSASPHQAPNIPQVVRRQFDPRENDFPYEALVEARRRERVVDVDRYVPPAGNRPPSRAPGFASAAYDSRSTRTHHEQDRMKATPGLHVHEIDFGQRRNHRGQTTSQKPIKPFRFQDLPDTIKTRIVFYLLVKDEAILIDFTWLRSFVHGHSRVPSATETLRAEDQKSYTVPQNWPELIHEVQTMQNDCGPFRDALELRGNKTRGLRGPCRGLTTGLLRVSRSVHKMAAEALYGGNKFRFPWPTCAWMQLESFLATIGSRNVGYLRSLEIHVPLWHRGMQEDYLEGAILDLTSPASRLGVVLPTARDRLLSAITFCVHALLKANNLSNLLLILEHGLATDRWIGRHTNDRQLIPLAEAEELVARKQQGIAILQELAQLVKTKAIRLHVQHVGASKIQEYDKKEFKQRLPGLKKEAEKYGWVVDQALKGRR</sequence>
<dbReference type="RefSeq" id="XP_023452897.2">
    <property type="nucleotide sequence ID" value="XM_023596724.2"/>
</dbReference>
<dbReference type="GeneID" id="35427829"/>
<feature type="compositionally biased region" description="Basic and acidic residues" evidence="1">
    <location>
        <begin position="203"/>
        <end position="214"/>
    </location>
</feature>
<dbReference type="EMBL" id="CP134187">
    <property type="protein sequence ID" value="WPB01229.1"/>
    <property type="molecule type" value="Genomic_DNA"/>
</dbReference>
<organism evidence="2 3">
    <name type="scientific">Cercospora beticola</name>
    <name type="common">Sugarbeet leaf spot fungus</name>
    <dbReference type="NCBI Taxonomy" id="122368"/>
    <lineage>
        <taxon>Eukaryota</taxon>
        <taxon>Fungi</taxon>
        <taxon>Dikarya</taxon>
        <taxon>Ascomycota</taxon>
        <taxon>Pezizomycotina</taxon>
        <taxon>Dothideomycetes</taxon>
        <taxon>Dothideomycetidae</taxon>
        <taxon>Mycosphaerellales</taxon>
        <taxon>Mycosphaerellaceae</taxon>
        <taxon>Cercospora</taxon>
    </lineage>
</organism>
<feature type="region of interest" description="Disordered" evidence="1">
    <location>
        <begin position="180"/>
        <end position="214"/>
    </location>
</feature>
<keyword evidence="3" id="KW-1185">Reference proteome</keyword>
<name>A0ABZ0NNU4_CERBT</name>
<gene>
    <name evidence="2" type="ORF">RHO25_005852</name>
</gene>
<proteinExistence type="predicted"/>
<evidence type="ECO:0000313" key="2">
    <source>
        <dbReference type="EMBL" id="WPB01229.1"/>
    </source>
</evidence>
<protein>
    <submittedName>
        <fullName evidence="2">Uncharacterized protein</fullName>
    </submittedName>
</protein>
<feature type="compositionally biased region" description="Low complexity" evidence="1">
    <location>
        <begin position="107"/>
        <end position="128"/>
    </location>
</feature>
<evidence type="ECO:0000256" key="1">
    <source>
        <dbReference type="SAM" id="MobiDB-lite"/>
    </source>
</evidence>
<evidence type="ECO:0000313" key="3">
    <source>
        <dbReference type="Proteomes" id="UP001302367"/>
    </source>
</evidence>
<feature type="region of interest" description="Disordered" evidence="1">
    <location>
        <begin position="62"/>
        <end position="141"/>
    </location>
</feature>
<accession>A0ABZ0NNU4</accession>
<dbReference type="Proteomes" id="UP001302367">
    <property type="component" value="Chromosome 4"/>
</dbReference>